<evidence type="ECO:0000313" key="2">
    <source>
        <dbReference type="Proteomes" id="UP001235939"/>
    </source>
</evidence>
<protein>
    <submittedName>
        <fullName evidence="1">Uncharacterized protein</fullName>
    </submittedName>
</protein>
<dbReference type="Proteomes" id="UP001235939">
    <property type="component" value="Chromosome 23"/>
</dbReference>
<name>A0ABY6LR28_9ARAC</name>
<dbReference type="EMBL" id="CP092885">
    <property type="protein sequence ID" value="UYV83319.1"/>
    <property type="molecule type" value="Genomic_DNA"/>
</dbReference>
<sequence>MQPSPPLHKQVFIDRFQRREREINSPAGAVVKEGAEIAVGLKGLCAERTSQSGKERQFGDTEICGKEKTTPCAASPNKEYKRCSSCIPGSGDLTEYYQPDQLNPGFF</sequence>
<accession>A0ABY6LR28</accession>
<proteinExistence type="predicted"/>
<gene>
    <name evidence="1" type="ORF">LAZ67_23000499</name>
</gene>
<organism evidence="1 2">
    <name type="scientific">Cordylochernes scorpioides</name>
    <dbReference type="NCBI Taxonomy" id="51811"/>
    <lineage>
        <taxon>Eukaryota</taxon>
        <taxon>Metazoa</taxon>
        <taxon>Ecdysozoa</taxon>
        <taxon>Arthropoda</taxon>
        <taxon>Chelicerata</taxon>
        <taxon>Arachnida</taxon>
        <taxon>Pseudoscorpiones</taxon>
        <taxon>Cheliferoidea</taxon>
        <taxon>Chernetidae</taxon>
        <taxon>Cordylochernes</taxon>
    </lineage>
</organism>
<keyword evidence="2" id="KW-1185">Reference proteome</keyword>
<reference evidence="1 2" key="1">
    <citation type="submission" date="2022-03" db="EMBL/GenBank/DDBJ databases">
        <title>A chromosomal length assembly of Cordylochernes scorpioides.</title>
        <authorList>
            <person name="Zeh D."/>
            <person name="Zeh J."/>
        </authorList>
    </citation>
    <scope>NUCLEOTIDE SEQUENCE [LARGE SCALE GENOMIC DNA]</scope>
    <source>
        <strain evidence="1">IN4F17</strain>
        <tissue evidence="1">Whole Body</tissue>
    </source>
</reference>
<evidence type="ECO:0000313" key="1">
    <source>
        <dbReference type="EMBL" id="UYV83319.1"/>
    </source>
</evidence>